<dbReference type="SMART" id="SM01175">
    <property type="entry name" value="DUF4206"/>
    <property type="match status" value="1"/>
</dbReference>
<keyword evidence="9" id="KW-0072">Autophagy</keyword>
<evidence type="ECO:0000313" key="15">
    <source>
        <dbReference type="Proteomes" id="UP000265140"/>
    </source>
</evidence>
<dbReference type="CDD" id="cd00821">
    <property type="entry name" value="PH"/>
    <property type="match status" value="1"/>
</dbReference>
<name>A0AAY5KEV6_ESOLU</name>
<dbReference type="Pfam" id="PF13901">
    <property type="entry name" value="RH_dom"/>
    <property type="match status" value="1"/>
</dbReference>
<dbReference type="GO" id="GO:0006914">
    <property type="term" value="P:autophagy"/>
    <property type="evidence" value="ECO:0007669"/>
    <property type="project" value="UniProtKB-KW"/>
</dbReference>
<evidence type="ECO:0000256" key="3">
    <source>
        <dbReference type="ARBA" id="ARBA00022553"/>
    </source>
</evidence>
<proteinExistence type="predicted"/>
<feature type="compositionally biased region" description="Gly residues" evidence="11">
    <location>
        <begin position="240"/>
        <end position="250"/>
    </location>
</feature>
<keyword evidence="5" id="KW-0677">Repeat</keyword>
<evidence type="ECO:0000259" key="12">
    <source>
        <dbReference type="PROSITE" id="PS50003"/>
    </source>
</evidence>
<evidence type="ECO:0000256" key="9">
    <source>
        <dbReference type="ARBA" id="ARBA00023006"/>
    </source>
</evidence>
<dbReference type="SUPFAM" id="SSF140741">
    <property type="entry name" value="RUN domain-like"/>
    <property type="match status" value="1"/>
</dbReference>
<dbReference type="InterPro" id="IPR001849">
    <property type="entry name" value="PH_domain"/>
</dbReference>
<dbReference type="InterPro" id="IPR037213">
    <property type="entry name" value="Run_dom_sf"/>
</dbReference>
<keyword evidence="6" id="KW-0967">Endosome</keyword>
<evidence type="ECO:0000256" key="10">
    <source>
        <dbReference type="ARBA" id="ARBA00023228"/>
    </source>
</evidence>
<dbReference type="Ensembl" id="ENSELUT00000092148.1">
    <property type="protein sequence ID" value="ENSELUP00000087613.1"/>
    <property type="gene ID" value="ENSELUG00000012064.3"/>
</dbReference>
<reference evidence="14 15" key="1">
    <citation type="submission" date="2020-02" db="EMBL/GenBank/DDBJ databases">
        <title>Esox lucius (northern pike) genome, fEsoLuc1, primary haplotype.</title>
        <authorList>
            <person name="Myers G."/>
            <person name="Karagic N."/>
            <person name="Meyer A."/>
            <person name="Pippel M."/>
            <person name="Reichard M."/>
            <person name="Winkler S."/>
            <person name="Tracey A."/>
            <person name="Sims Y."/>
            <person name="Howe K."/>
            <person name="Rhie A."/>
            <person name="Formenti G."/>
            <person name="Durbin R."/>
            <person name="Fedrigo O."/>
            <person name="Jarvis E.D."/>
        </authorList>
    </citation>
    <scope>NUCLEOTIDE SEQUENCE [LARGE SCALE GENOMIC DNA]</scope>
</reference>
<accession>A0AAY5KEV6</accession>
<evidence type="ECO:0000256" key="2">
    <source>
        <dbReference type="ARBA" id="ARBA00004656"/>
    </source>
</evidence>
<evidence type="ECO:0000256" key="4">
    <source>
        <dbReference type="ARBA" id="ARBA00022723"/>
    </source>
</evidence>
<keyword evidence="7" id="KW-0863">Zinc-finger</keyword>
<evidence type="ECO:0000256" key="7">
    <source>
        <dbReference type="ARBA" id="ARBA00022771"/>
    </source>
</evidence>
<dbReference type="GO" id="GO:0005765">
    <property type="term" value="C:lysosomal membrane"/>
    <property type="evidence" value="ECO:0007669"/>
    <property type="project" value="UniProtKB-SubCell"/>
</dbReference>
<evidence type="ECO:0000256" key="1">
    <source>
        <dbReference type="ARBA" id="ARBA00004603"/>
    </source>
</evidence>
<sequence>MLATQTPNTGPEAKDVKQGIKEKLASSLKALQKRYVTTDAVVTSEDSDSNLLCCALEAIFIHGIKSKYIRSEAGPRIRKGGSRGTLPQPVFWSLLKTVTHRDVITELENMSFVNTDVGRCRAWLRLALNHGLMECYLASLFREGSKLQTHYQPFALLLDLEEREVLLSYIQGLASLTFSLSYKSAVLNEWTTTPLTLAGLCPATQADAVDQPGLTKHKESWDTVSQSSVGSDTVEVQRAGPGGLGRGILGGRTHMTSSSLSLDTTGSSQLSSSLSSDSLLQGNDPKSLDKETWACDLEISNPENNGDVRRPLKDILADFRENGHSSQDSMREDSYVSTPGADHLSESAAFSGSDGEAQGTSTPSTGHSKHTSLGPDQEGPDQEGSSTKTDLPSEVYFDVPSDMPPSLSERTVTTSHLLVTDAPWEEKMDDSAKSTSEPSAHINLHRTTSMYSRMASTDSLAHSHSWISEDDIYKPNLDELADPNEPVLAPGPACMNGLASPPPEMESSQAPPMVVHRRQIGLSNPFRGLLKLGHLERRGPVGMWRDYYCELSPFEFRLYLNAEERTCCDNCSLLRCEDVHLISTDGRFDLTFAGKKLCLRAANRDEAEDWVDRIAEAINKCRPQHSPNGQLEVLQPVSSSAIVDEPPKSSSPSSPYSVPASPERGVAAAERGQELPLELDWTRPTDPEPDAIKEAVLYLSQDSDARNWTPLVFSLSLETLKAFQVQDGQKTLRYSHPIEGIRDVVPDVSLGGPTFFRVVMARDTLKLRAESPEEARAWRGRIRGALDSYLESGEDGEPDSPSVGPGAGGNIHRLVQHRLKDDRSLLDHLYTVPTEKGLDLQGFKCAGCQKPVGVSREKARLCEFSGLYYCEMCHQGDTAIIPSRMVHNWDLMPREVSRQALKLLTQIEYEPLLDLEKLNPDLCEHSEAMSEVNSLRQRVRLLGEYLYLCRSGALRNIQSRLDERTYLLEYSHTYSVMDLRQIAEGTYVPYLNTLIQFAANHVHHCDLCTQRGFFCQICNRSDIIFPFQFDTTVRYVGHLPPHPLHHLNTLAWDHLLLSVSHKGAQIVRLYFTQPARPSQIPVRSVCVVRVTLREICRTNTSARPG</sequence>
<dbReference type="SMART" id="SM00593">
    <property type="entry name" value="RUN"/>
    <property type="match status" value="1"/>
</dbReference>
<keyword evidence="10" id="KW-0458">Lysosome</keyword>
<dbReference type="InterPro" id="IPR051366">
    <property type="entry name" value="DEF8"/>
</dbReference>
<feature type="region of interest" description="Disordered" evidence="11">
    <location>
        <begin position="321"/>
        <end position="411"/>
    </location>
</feature>
<evidence type="ECO:0000256" key="5">
    <source>
        <dbReference type="ARBA" id="ARBA00022737"/>
    </source>
</evidence>
<keyword evidence="15" id="KW-1185">Reference proteome</keyword>
<dbReference type="SUPFAM" id="SSF50729">
    <property type="entry name" value="PH domain-like"/>
    <property type="match status" value="2"/>
</dbReference>
<dbReference type="GeneTree" id="ENSGT00940000155111"/>
<protein>
    <recommendedName>
        <fullName evidence="16">Pleckstrin homology domain containing, family M (with RUN domain) member 1</fullName>
    </recommendedName>
</protein>
<feature type="region of interest" description="Disordered" evidence="11">
    <location>
        <begin position="789"/>
        <end position="810"/>
    </location>
</feature>
<dbReference type="Gene3D" id="1.20.58.900">
    <property type="match status" value="1"/>
</dbReference>
<dbReference type="SMART" id="SM00233">
    <property type="entry name" value="PH"/>
    <property type="match status" value="2"/>
</dbReference>
<feature type="region of interest" description="Disordered" evidence="11">
    <location>
        <begin position="641"/>
        <end position="668"/>
    </location>
</feature>
<dbReference type="PANTHER" id="PTHR12326">
    <property type="entry name" value="PLECKSTRIN HOMOLOGY DOMAIN CONTAINING PROTEIN"/>
    <property type="match status" value="1"/>
</dbReference>
<feature type="domain" description="PH" evidence="12">
    <location>
        <begin position="690"/>
        <end position="787"/>
    </location>
</feature>
<dbReference type="PROSITE" id="PS50826">
    <property type="entry name" value="RUN"/>
    <property type="match status" value="1"/>
</dbReference>
<evidence type="ECO:0000259" key="13">
    <source>
        <dbReference type="PROSITE" id="PS50826"/>
    </source>
</evidence>
<organism evidence="14 15">
    <name type="scientific">Esox lucius</name>
    <name type="common">Northern pike</name>
    <dbReference type="NCBI Taxonomy" id="8010"/>
    <lineage>
        <taxon>Eukaryota</taxon>
        <taxon>Metazoa</taxon>
        <taxon>Chordata</taxon>
        <taxon>Craniata</taxon>
        <taxon>Vertebrata</taxon>
        <taxon>Euteleostomi</taxon>
        <taxon>Actinopterygii</taxon>
        <taxon>Neopterygii</taxon>
        <taxon>Teleostei</taxon>
        <taxon>Protacanthopterygii</taxon>
        <taxon>Esociformes</taxon>
        <taxon>Esocidae</taxon>
        <taxon>Esox</taxon>
    </lineage>
</organism>
<feature type="compositionally biased region" description="Low complexity" evidence="11">
    <location>
        <begin position="257"/>
        <end position="282"/>
    </location>
</feature>
<reference evidence="14" key="2">
    <citation type="submission" date="2025-08" db="UniProtKB">
        <authorList>
            <consortium name="Ensembl"/>
        </authorList>
    </citation>
    <scope>IDENTIFICATION</scope>
</reference>
<feature type="compositionally biased region" description="Basic and acidic residues" evidence="11">
    <location>
        <begin position="321"/>
        <end position="334"/>
    </location>
</feature>
<evidence type="ECO:0000256" key="6">
    <source>
        <dbReference type="ARBA" id="ARBA00022753"/>
    </source>
</evidence>
<dbReference type="GO" id="GO:0008270">
    <property type="term" value="F:zinc ion binding"/>
    <property type="evidence" value="ECO:0007669"/>
    <property type="project" value="UniProtKB-KW"/>
</dbReference>
<dbReference type="CDD" id="cd17679">
    <property type="entry name" value="RUN_PLEKHM1"/>
    <property type="match status" value="1"/>
</dbReference>
<dbReference type="AlphaFoldDB" id="A0AAY5KEV6"/>
<gene>
    <name evidence="14" type="primary">PLEKHM1</name>
</gene>
<dbReference type="InterPro" id="IPR047326">
    <property type="entry name" value="RUN_PLEKHM1"/>
</dbReference>
<dbReference type="PANTHER" id="PTHR12326:SF5">
    <property type="entry name" value="PLECKSTRIN HOMOLOGY DOMAIN-CONTAINING FAMILY M MEMBER 1"/>
    <property type="match status" value="1"/>
</dbReference>
<dbReference type="PROSITE" id="PS50003">
    <property type="entry name" value="PH_DOMAIN"/>
    <property type="match status" value="2"/>
</dbReference>
<dbReference type="GO" id="GO:0005770">
    <property type="term" value="C:late endosome"/>
    <property type="evidence" value="ECO:0007669"/>
    <property type="project" value="UniProtKB-SubCell"/>
</dbReference>
<comment type="subcellular location">
    <subcellularLocation>
        <location evidence="1">Late endosome</location>
    </subcellularLocation>
    <subcellularLocation>
        <location evidence="2">Lysosome membrane</location>
    </subcellularLocation>
</comment>
<keyword evidence="3" id="KW-0597">Phosphoprotein</keyword>
<feature type="compositionally biased region" description="Low complexity" evidence="11">
    <location>
        <begin position="648"/>
        <end position="662"/>
    </location>
</feature>
<keyword evidence="4" id="KW-0479">Metal-binding</keyword>
<evidence type="ECO:0000313" key="14">
    <source>
        <dbReference type="Ensembl" id="ENSELUP00000087613.1"/>
    </source>
</evidence>
<dbReference type="Pfam" id="PF02759">
    <property type="entry name" value="RUN"/>
    <property type="match status" value="1"/>
</dbReference>
<reference evidence="14" key="3">
    <citation type="submission" date="2025-09" db="UniProtKB">
        <authorList>
            <consortium name="Ensembl"/>
        </authorList>
    </citation>
    <scope>IDENTIFICATION</scope>
</reference>
<evidence type="ECO:0000256" key="8">
    <source>
        <dbReference type="ARBA" id="ARBA00022833"/>
    </source>
</evidence>
<dbReference type="InterPro" id="IPR011993">
    <property type="entry name" value="PH-like_dom_sf"/>
</dbReference>
<keyword evidence="8" id="KW-0862">Zinc</keyword>
<dbReference type="InterPro" id="IPR004012">
    <property type="entry name" value="Run_dom"/>
</dbReference>
<feature type="domain" description="RUN" evidence="13">
    <location>
        <begin position="43"/>
        <end position="185"/>
    </location>
</feature>
<feature type="domain" description="PH" evidence="12">
    <location>
        <begin position="528"/>
        <end position="619"/>
    </location>
</feature>
<feature type="region of interest" description="Disordered" evidence="11">
    <location>
        <begin position="214"/>
        <end position="285"/>
    </location>
</feature>
<dbReference type="InterPro" id="IPR025258">
    <property type="entry name" value="RH_dom"/>
</dbReference>
<evidence type="ECO:0000256" key="11">
    <source>
        <dbReference type="SAM" id="MobiDB-lite"/>
    </source>
</evidence>
<dbReference type="Proteomes" id="UP000265140">
    <property type="component" value="Chromosome 5"/>
</dbReference>
<evidence type="ECO:0008006" key="16">
    <source>
        <dbReference type="Google" id="ProtNLM"/>
    </source>
</evidence>
<feature type="compositionally biased region" description="Polar residues" evidence="11">
    <location>
        <begin position="222"/>
        <end position="231"/>
    </location>
</feature>
<dbReference type="Gene3D" id="2.30.29.30">
    <property type="entry name" value="Pleckstrin-homology domain (PH domain)/Phosphotyrosine-binding domain (PTB)"/>
    <property type="match status" value="2"/>
</dbReference>